<keyword evidence="6" id="KW-1185">Reference proteome</keyword>
<reference evidence="5 6" key="1">
    <citation type="submission" date="2022-10" db="EMBL/GenBank/DDBJ databases">
        <title>Comparative genomic analysis of Cohnella hashimotonis sp. nov., isolated from the International Space Station.</title>
        <authorList>
            <person name="Simpson A."/>
            <person name="Venkateswaran K."/>
        </authorList>
    </citation>
    <scope>NUCLEOTIDE SEQUENCE [LARGE SCALE GENOMIC DNA]</scope>
    <source>
        <strain evidence="5 6">DSM 18997</strain>
    </source>
</reference>
<evidence type="ECO:0000256" key="1">
    <source>
        <dbReference type="ARBA" id="ARBA00006484"/>
    </source>
</evidence>
<evidence type="ECO:0000256" key="3">
    <source>
        <dbReference type="RuleBase" id="RU000363"/>
    </source>
</evidence>
<proteinExistence type="inferred from homology"/>
<feature type="domain" description="Ketoreductase" evidence="4">
    <location>
        <begin position="9"/>
        <end position="190"/>
    </location>
</feature>
<evidence type="ECO:0000259" key="4">
    <source>
        <dbReference type="SMART" id="SM00822"/>
    </source>
</evidence>
<dbReference type="InterPro" id="IPR020904">
    <property type="entry name" value="Sc_DH/Rdtase_CS"/>
</dbReference>
<evidence type="ECO:0000313" key="5">
    <source>
        <dbReference type="EMBL" id="MDG0790606.1"/>
    </source>
</evidence>
<dbReference type="PANTHER" id="PTHR44196">
    <property type="entry name" value="DEHYDROGENASE/REDUCTASE SDR FAMILY MEMBER 7B"/>
    <property type="match status" value="1"/>
</dbReference>
<name>A0A9X4KF33_9BACL</name>
<dbReference type="PRINTS" id="PR00080">
    <property type="entry name" value="SDRFAMILY"/>
</dbReference>
<dbReference type="EMBL" id="JAPDHZ010000002">
    <property type="protein sequence ID" value="MDG0790606.1"/>
    <property type="molecule type" value="Genomic_DNA"/>
</dbReference>
<dbReference type="InterPro" id="IPR057326">
    <property type="entry name" value="KR_dom"/>
</dbReference>
<comment type="caution">
    <text evidence="5">The sequence shown here is derived from an EMBL/GenBank/DDBJ whole genome shotgun (WGS) entry which is preliminary data.</text>
</comment>
<accession>A0A9X4KF33</accession>
<dbReference type="Pfam" id="PF00106">
    <property type="entry name" value="adh_short"/>
    <property type="match status" value="1"/>
</dbReference>
<dbReference type="AlphaFoldDB" id="A0A9X4KF33"/>
<dbReference type="PRINTS" id="PR00081">
    <property type="entry name" value="GDHRDH"/>
</dbReference>
<dbReference type="Proteomes" id="UP001153387">
    <property type="component" value="Unassembled WGS sequence"/>
</dbReference>
<gene>
    <name evidence="5" type="ORF">OMP38_06870</name>
</gene>
<dbReference type="GO" id="GO:0016491">
    <property type="term" value="F:oxidoreductase activity"/>
    <property type="evidence" value="ECO:0007669"/>
    <property type="project" value="UniProtKB-KW"/>
</dbReference>
<dbReference type="InterPro" id="IPR002347">
    <property type="entry name" value="SDR_fam"/>
</dbReference>
<dbReference type="FunFam" id="3.40.50.720:FF:000084">
    <property type="entry name" value="Short-chain dehydrogenase reductase"/>
    <property type="match status" value="1"/>
</dbReference>
<organism evidence="5 6">
    <name type="scientific">Cohnella ginsengisoli</name>
    <dbReference type="NCBI Taxonomy" id="425004"/>
    <lineage>
        <taxon>Bacteria</taxon>
        <taxon>Bacillati</taxon>
        <taxon>Bacillota</taxon>
        <taxon>Bacilli</taxon>
        <taxon>Bacillales</taxon>
        <taxon>Paenibacillaceae</taxon>
        <taxon>Cohnella</taxon>
    </lineage>
</organism>
<dbReference type="Gene3D" id="3.40.50.720">
    <property type="entry name" value="NAD(P)-binding Rossmann-like Domain"/>
    <property type="match status" value="1"/>
</dbReference>
<dbReference type="SUPFAM" id="SSF51735">
    <property type="entry name" value="NAD(P)-binding Rossmann-fold domains"/>
    <property type="match status" value="1"/>
</dbReference>
<dbReference type="SMART" id="SM00822">
    <property type="entry name" value="PKS_KR"/>
    <property type="match status" value="1"/>
</dbReference>
<protein>
    <submittedName>
        <fullName evidence="5">SDR family oxidoreductase</fullName>
    </submittedName>
</protein>
<sequence>MSSIDLRGRIVLLTGASSGIGALTARMLAERDAVPVLAARSADKLAAVSAQIRGEHAVFICDVRSAASVDETVARTLERYGRIDALVNNAGYGDFLPFEETDLARFEAMMDVNYMGTVRFCKAVYPAMKRAGAGHIVNVASIAGKIGTAKATGYAASKHAVLGFTNSLRQELRGSNIRISALNPGPIDTPFFDRADPGGTYKRNIRRFLMQPDTVAKALVRLLETGKAERDLPWVSAAGAKLIQLFPVLTAGIAARLLNKK</sequence>
<dbReference type="PROSITE" id="PS00061">
    <property type="entry name" value="ADH_SHORT"/>
    <property type="match status" value="1"/>
</dbReference>
<dbReference type="GO" id="GO:0008206">
    <property type="term" value="P:bile acid metabolic process"/>
    <property type="evidence" value="ECO:0007669"/>
    <property type="project" value="UniProtKB-ARBA"/>
</dbReference>
<dbReference type="PANTHER" id="PTHR44196:SF1">
    <property type="entry name" value="DEHYDROGENASE_REDUCTASE SDR FAMILY MEMBER 7B"/>
    <property type="match status" value="1"/>
</dbReference>
<keyword evidence="2" id="KW-0560">Oxidoreductase</keyword>
<dbReference type="InterPro" id="IPR036291">
    <property type="entry name" value="NAD(P)-bd_dom_sf"/>
</dbReference>
<evidence type="ECO:0000256" key="2">
    <source>
        <dbReference type="ARBA" id="ARBA00023002"/>
    </source>
</evidence>
<dbReference type="PIRSF" id="PIRSF000126">
    <property type="entry name" value="11-beta-HSD1"/>
    <property type="match status" value="1"/>
</dbReference>
<comment type="similarity">
    <text evidence="1 3">Belongs to the short-chain dehydrogenases/reductases (SDR) family.</text>
</comment>
<evidence type="ECO:0000313" key="6">
    <source>
        <dbReference type="Proteomes" id="UP001153387"/>
    </source>
</evidence>
<dbReference type="GO" id="GO:0016020">
    <property type="term" value="C:membrane"/>
    <property type="evidence" value="ECO:0007669"/>
    <property type="project" value="TreeGrafter"/>
</dbReference>